<feature type="region of interest" description="Disordered" evidence="6">
    <location>
        <begin position="1"/>
        <end position="243"/>
    </location>
</feature>
<feature type="compositionally biased region" description="Basic and acidic residues" evidence="6">
    <location>
        <begin position="123"/>
        <end position="158"/>
    </location>
</feature>
<dbReference type="GO" id="GO:0033281">
    <property type="term" value="C:TAT protein transport complex"/>
    <property type="evidence" value="ECO:0007669"/>
    <property type="project" value="UniProtKB-UniRule"/>
</dbReference>
<dbReference type="PRINTS" id="PR01840">
    <property type="entry name" value="TATCFAMILY"/>
</dbReference>
<feature type="compositionally biased region" description="Basic and acidic residues" evidence="6">
    <location>
        <begin position="165"/>
        <end position="186"/>
    </location>
</feature>
<dbReference type="HAMAP" id="MF_00902">
    <property type="entry name" value="TatC"/>
    <property type="match status" value="1"/>
</dbReference>
<accession>A0ABD5VEJ0</accession>
<keyword evidence="5" id="KW-0653">Protein transport</keyword>
<evidence type="ECO:0000256" key="2">
    <source>
        <dbReference type="ARBA" id="ARBA00022692"/>
    </source>
</evidence>
<gene>
    <name evidence="5" type="primary">tatC</name>
    <name evidence="7" type="ORF">ACFQGB_06290</name>
</gene>
<feature type="compositionally biased region" description="Low complexity" evidence="6">
    <location>
        <begin position="197"/>
        <end position="212"/>
    </location>
</feature>
<evidence type="ECO:0000313" key="8">
    <source>
        <dbReference type="Proteomes" id="UP001596395"/>
    </source>
</evidence>
<dbReference type="PANTHER" id="PTHR30371:SF0">
    <property type="entry name" value="SEC-INDEPENDENT PROTEIN TRANSLOCASE PROTEIN TATC, CHLOROPLASTIC-RELATED"/>
    <property type="match status" value="1"/>
</dbReference>
<feature type="compositionally biased region" description="Acidic residues" evidence="6">
    <location>
        <begin position="43"/>
        <end position="122"/>
    </location>
</feature>
<comment type="caution">
    <text evidence="7">The sequence shown here is derived from an EMBL/GenBank/DDBJ whole genome shotgun (WGS) entry which is preliminary data.</text>
</comment>
<comment type="subunit">
    <text evidence="5">Forms a complex with TatA.</text>
</comment>
<feature type="transmembrane region" description="Helical" evidence="5">
    <location>
        <begin position="429"/>
        <end position="446"/>
    </location>
</feature>
<keyword evidence="4 5" id="KW-0472">Membrane</keyword>
<feature type="compositionally biased region" description="Acidic residues" evidence="6">
    <location>
        <begin position="1"/>
        <end position="12"/>
    </location>
</feature>
<evidence type="ECO:0000256" key="5">
    <source>
        <dbReference type="HAMAP-Rule" id="MF_00902"/>
    </source>
</evidence>
<proteinExistence type="inferred from homology"/>
<keyword evidence="5" id="KW-0811">Translocation</keyword>
<dbReference type="InterPro" id="IPR002033">
    <property type="entry name" value="TatC"/>
</dbReference>
<keyword evidence="2 5" id="KW-0812">Transmembrane</keyword>
<keyword evidence="8" id="KW-1185">Reference proteome</keyword>
<feature type="transmembrane region" description="Helical" evidence="5">
    <location>
        <begin position="255"/>
        <end position="275"/>
    </location>
</feature>
<name>A0ABD5VEJ0_9EURY</name>
<feature type="transmembrane region" description="Helical" evidence="5">
    <location>
        <begin position="392"/>
        <end position="417"/>
    </location>
</feature>
<dbReference type="Pfam" id="PF00902">
    <property type="entry name" value="TatC"/>
    <property type="match status" value="1"/>
</dbReference>
<dbReference type="EMBL" id="JBHSXN010000001">
    <property type="protein sequence ID" value="MFC6952467.1"/>
    <property type="molecule type" value="Genomic_DNA"/>
</dbReference>
<keyword evidence="3 5" id="KW-1133">Transmembrane helix</keyword>
<evidence type="ECO:0000256" key="1">
    <source>
        <dbReference type="ARBA" id="ARBA00004141"/>
    </source>
</evidence>
<feature type="compositionally biased region" description="Low complexity" evidence="6">
    <location>
        <begin position="26"/>
        <end position="35"/>
    </location>
</feature>
<sequence>MPDESDDYDDGAPSDAVGDAGDDATDATADSTTNADDSHETTDAPDADDSTDEDASPDETDDAEVPSDESLGDDEDAPDVDESTSADEADDADGSDADEASDDDASDEDSGGLEKVEDEDSGGLERVEPRTRHVDLPEEGEEMARPDDGVVADEEKVPNRGVEAGFERPEDAPEKHRPEHPDKRDNSAPSDVPVGHAAGAPNPGEATPAGAGASAGTGTGTGAGGGRTIEDDEELFEGPPDDEEMPLADHIEEMMLRLAAVVFAGAVATILMYLYSDILVMEMWTDILPAGEDAARPHLYAPLEFIFTKIKVASLAGVLIALPVLVYQSYLFMRPGLYPQERRYYLAAVPTSLVLAVAGMAFAYFAVLPGLFQYFDYYTEGNAVIAYGLQSTFNLIVALMGLQAVVFQIPLFVMLAIMMGVTSRQWLESRRLLFWGAFGGIAFLFAPDPTGMAPFIIAVSMIVLFEGTLALLRWTGR</sequence>
<keyword evidence="5" id="KW-0813">Transport</keyword>
<dbReference type="GO" id="GO:0008320">
    <property type="term" value="F:protein transmembrane transporter activity"/>
    <property type="evidence" value="ECO:0007669"/>
    <property type="project" value="UniProtKB-UniRule"/>
</dbReference>
<dbReference type="AlphaFoldDB" id="A0ABD5VEJ0"/>
<feature type="compositionally biased region" description="Acidic residues" evidence="6">
    <location>
        <begin position="230"/>
        <end position="243"/>
    </location>
</feature>
<keyword evidence="5" id="KW-1003">Cell membrane</keyword>
<evidence type="ECO:0000256" key="3">
    <source>
        <dbReference type="ARBA" id="ARBA00022989"/>
    </source>
</evidence>
<evidence type="ECO:0000256" key="6">
    <source>
        <dbReference type="SAM" id="MobiDB-lite"/>
    </source>
</evidence>
<evidence type="ECO:0000313" key="7">
    <source>
        <dbReference type="EMBL" id="MFC6952467.1"/>
    </source>
</evidence>
<comment type="subcellular location">
    <subcellularLocation>
        <location evidence="5">Cell membrane</location>
        <topology evidence="5">Multi-pass membrane protein</topology>
    </subcellularLocation>
    <subcellularLocation>
        <location evidence="1">Membrane</location>
        <topology evidence="1">Multi-pass membrane protein</topology>
    </subcellularLocation>
</comment>
<dbReference type="PANTHER" id="PTHR30371">
    <property type="entry name" value="SEC-INDEPENDENT PROTEIN TRANSLOCASE PROTEIN TATC"/>
    <property type="match status" value="1"/>
</dbReference>
<comment type="function">
    <text evidence="5">Part of the twin-arginine translocation (Tat) system that transports large folded proteins containing a characteristic twin-arginine motif in their signal peptide across membranes.</text>
</comment>
<comment type="similarity">
    <text evidence="5">Belongs to the TatC family.</text>
</comment>
<organism evidence="7 8">
    <name type="scientific">Halorubellus litoreus</name>
    <dbReference type="NCBI Taxonomy" id="755308"/>
    <lineage>
        <taxon>Archaea</taxon>
        <taxon>Methanobacteriati</taxon>
        <taxon>Methanobacteriota</taxon>
        <taxon>Stenosarchaea group</taxon>
        <taxon>Halobacteria</taxon>
        <taxon>Halobacteriales</taxon>
        <taxon>Halorubellaceae</taxon>
        <taxon>Halorubellus</taxon>
    </lineage>
</organism>
<dbReference type="GO" id="GO:0043953">
    <property type="term" value="P:protein transport by the Tat complex"/>
    <property type="evidence" value="ECO:0007669"/>
    <property type="project" value="UniProtKB-UniRule"/>
</dbReference>
<feature type="transmembrane region" description="Helical" evidence="5">
    <location>
        <begin position="312"/>
        <end position="332"/>
    </location>
</feature>
<reference evidence="7 8" key="1">
    <citation type="journal article" date="2019" name="Int. J. Syst. Evol. Microbiol.">
        <title>The Global Catalogue of Microorganisms (GCM) 10K type strain sequencing project: providing services to taxonomists for standard genome sequencing and annotation.</title>
        <authorList>
            <consortium name="The Broad Institute Genomics Platform"/>
            <consortium name="The Broad Institute Genome Sequencing Center for Infectious Disease"/>
            <person name="Wu L."/>
            <person name="Ma J."/>
        </authorList>
    </citation>
    <scope>NUCLEOTIDE SEQUENCE [LARGE SCALE GENOMIC DNA]</scope>
    <source>
        <strain evidence="7 8">GX26</strain>
    </source>
</reference>
<dbReference type="Proteomes" id="UP001596395">
    <property type="component" value="Unassembled WGS sequence"/>
</dbReference>
<protein>
    <recommendedName>
        <fullName evidence="5">Sec-independent protein translocase protein TatC</fullName>
    </recommendedName>
</protein>
<feature type="compositionally biased region" description="Gly residues" evidence="6">
    <location>
        <begin position="213"/>
        <end position="227"/>
    </location>
</feature>
<evidence type="ECO:0000256" key="4">
    <source>
        <dbReference type="ARBA" id="ARBA00023136"/>
    </source>
</evidence>
<feature type="transmembrane region" description="Helical" evidence="5">
    <location>
        <begin position="344"/>
        <end position="372"/>
    </location>
</feature>
<dbReference type="RefSeq" id="WP_336349443.1">
    <property type="nucleotide sequence ID" value="NZ_JAZAQL010000001.1"/>
</dbReference>
<feature type="transmembrane region" description="Helical" evidence="5">
    <location>
        <begin position="452"/>
        <end position="472"/>
    </location>
</feature>